<reference evidence="2" key="1">
    <citation type="submission" date="2020-06" db="EMBL/GenBank/DDBJ databases">
        <authorList>
            <person name="Li T."/>
            <person name="Hu X."/>
            <person name="Zhang T."/>
            <person name="Song X."/>
            <person name="Zhang H."/>
            <person name="Dai N."/>
            <person name="Sheng W."/>
            <person name="Hou X."/>
            <person name="Wei L."/>
        </authorList>
    </citation>
    <scope>NUCLEOTIDE SEQUENCE</scope>
    <source>
        <strain evidence="2">3651</strain>
        <tissue evidence="2">Leaf</tissue>
    </source>
</reference>
<name>A0AAE2C946_9LAMI</name>
<protein>
    <submittedName>
        <fullName evidence="2">Uncharacterized protein</fullName>
    </submittedName>
</protein>
<feature type="compositionally biased region" description="Polar residues" evidence="1">
    <location>
        <begin position="131"/>
        <end position="142"/>
    </location>
</feature>
<organism evidence="2 3">
    <name type="scientific">Sesamum alatum</name>
    <dbReference type="NCBI Taxonomy" id="300844"/>
    <lineage>
        <taxon>Eukaryota</taxon>
        <taxon>Viridiplantae</taxon>
        <taxon>Streptophyta</taxon>
        <taxon>Embryophyta</taxon>
        <taxon>Tracheophyta</taxon>
        <taxon>Spermatophyta</taxon>
        <taxon>Magnoliopsida</taxon>
        <taxon>eudicotyledons</taxon>
        <taxon>Gunneridae</taxon>
        <taxon>Pentapetalae</taxon>
        <taxon>asterids</taxon>
        <taxon>lamiids</taxon>
        <taxon>Lamiales</taxon>
        <taxon>Pedaliaceae</taxon>
        <taxon>Sesamum</taxon>
    </lineage>
</organism>
<feature type="region of interest" description="Disordered" evidence="1">
    <location>
        <begin position="111"/>
        <end position="164"/>
    </location>
</feature>
<evidence type="ECO:0000313" key="3">
    <source>
        <dbReference type="Proteomes" id="UP001293254"/>
    </source>
</evidence>
<comment type="caution">
    <text evidence="2">The sequence shown here is derived from an EMBL/GenBank/DDBJ whole genome shotgun (WGS) entry which is preliminary data.</text>
</comment>
<accession>A0AAE2C946</accession>
<sequence>MEIEIKQLGCALRLTEDEGSSLRLSEDLWDEATVDFHIFLVWCLLVNRDVNFEGLARSLKGGRVVRRLEWEQSGSLRPRPAGATRGQDIFGSFQQGLWREAGARSESSILGAEGQQDGGAGRGKQGVQPAGVSSNDSMTSAIPETGREGLPQGTACGSPVGFQQGSDKWFRGSLERVLLEEVEGRQIEGGKAVGMRTQAPPEDSLLVTIPTQVFGSTYGLFSPREGPPGERSSAFRDQEGSWDDAY</sequence>
<reference evidence="2" key="2">
    <citation type="journal article" date="2024" name="Plant">
        <title>Genomic evolution and insights into agronomic trait innovations of Sesamum species.</title>
        <authorList>
            <person name="Miao H."/>
            <person name="Wang L."/>
            <person name="Qu L."/>
            <person name="Liu H."/>
            <person name="Sun Y."/>
            <person name="Le M."/>
            <person name="Wang Q."/>
            <person name="Wei S."/>
            <person name="Zheng Y."/>
            <person name="Lin W."/>
            <person name="Duan Y."/>
            <person name="Cao H."/>
            <person name="Xiong S."/>
            <person name="Wang X."/>
            <person name="Wei L."/>
            <person name="Li C."/>
            <person name="Ma Q."/>
            <person name="Ju M."/>
            <person name="Zhao R."/>
            <person name="Li G."/>
            <person name="Mu C."/>
            <person name="Tian Q."/>
            <person name="Mei H."/>
            <person name="Zhang T."/>
            <person name="Gao T."/>
            <person name="Zhang H."/>
        </authorList>
    </citation>
    <scope>NUCLEOTIDE SEQUENCE</scope>
    <source>
        <strain evidence="2">3651</strain>
    </source>
</reference>
<proteinExistence type="predicted"/>
<evidence type="ECO:0000313" key="2">
    <source>
        <dbReference type="EMBL" id="KAK4413511.1"/>
    </source>
</evidence>
<dbReference type="Proteomes" id="UP001293254">
    <property type="component" value="Unassembled WGS sequence"/>
</dbReference>
<dbReference type="EMBL" id="JACGWO010000012">
    <property type="protein sequence ID" value="KAK4413511.1"/>
    <property type="molecule type" value="Genomic_DNA"/>
</dbReference>
<dbReference type="AlphaFoldDB" id="A0AAE2C946"/>
<gene>
    <name evidence="2" type="ORF">Salat_2763700</name>
</gene>
<keyword evidence="3" id="KW-1185">Reference proteome</keyword>
<feature type="region of interest" description="Disordered" evidence="1">
    <location>
        <begin position="218"/>
        <end position="246"/>
    </location>
</feature>
<evidence type="ECO:0000256" key="1">
    <source>
        <dbReference type="SAM" id="MobiDB-lite"/>
    </source>
</evidence>